<evidence type="ECO:0008006" key="4">
    <source>
        <dbReference type="Google" id="ProtNLM"/>
    </source>
</evidence>
<proteinExistence type="predicted"/>
<dbReference type="EMBL" id="QEAP01000959">
    <property type="protein sequence ID" value="TPX53327.1"/>
    <property type="molecule type" value="Genomic_DNA"/>
</dbReference>
<keyword evidence="3" id="KW-1185">Reference proteome</keyword>
<comment type="caution">
    <text evidence="2">The sequence shown here is derived from an EMBL/GenBank/DDBJ whole genome shotgun (WGS) entry which is preliminary data.</text>
</comment>
<keyword evidence="1" id="KW-0472">Membrane</keyword>
<reference evidence="2 3" key="1">
    <citation type="journal article" date="2019" name="Sci. Rep.">
        <title>Comparative genomics of chytrid fungi reveal insights into the obligate biotrophic and pathogenic lifestyle of Synchytrium endobioticum.</title>
        <authorList>
            <person name="van de Vossenberg B.T.L.H."/>
            <person name="Warris S."/>
            <person name="Nguyen H.D.T."/>
            <person name="van Gent-Pelzer M.P.E."/>
            <person name="Joly D.L."/>
            <person name="van de Geest H.C."/>
            <person name="Bonants P.J.M."/>
            <person name="Smith D.S."/>
            <person name="Levesque C.A."/>
            <person name="van der Lee T.A.J."/>
        </authorList>
    </citation>
    <scope>NUCLEOTIDE SEQUENCE [LARGE SCALE GENOMIC DNA]</scope>
    <source>
        <strain evidence="2 3">CBS 675.73</strain>
    </source>
</reference>
<evidence type="ECO:0000313" key="2">
    <source>
        <dbReference type="EMBL" id="TPX53327.1"/>
    </source>
</evidence>
<accession>A0A507DQ82</accession>
<dbReference type="Proteomes" id="UP000320333">
    <property type="component" value="Unassembled WGS sequence"/>
</dbReference>
<dbReference type="AlphaFoldDB" id="A0A507DQ82"/>
<feature type="transmembrane region" description="Helical" evidence="1">
    <location>
        <begin position="254"/>
        <end position="276"/>
    </location>
</feature>
<keyword evidence="1" id="KW-0812">Transmembrane</keyword>
<dbReference type="OrthoDB" id="2125827at2759"/>
<protein>
    <recommendedName>
        <fullName evidence="4">Apple domain-containing protein</fullName>
    </recommendedName>
</protein>
<sequence length="312" mass="32984">MASPLSLASTATVTDPVSRCTFTIAQFTDYGFPGFFLDASPATPVKNFAQCALLFSNTQDQANGFIFNSAATPSTCQKLSFTSISGNSLYMNTATAGLFENLGPFGGKAFTNPSIALQSLQTPSEGACVAACKTVAKCVVAVFSAVTKRCDLATMQHTEIGRITGFYTRTTKCDAVVVKVEPTSVAAAGAAGVPPILRESRPDEPMEVMSALRNASSSSGSGGGMQPAMNMNANEASAFDESKLALDKKFPVQAVVIGALTGAVVIFFVAGAVLFYRRQRMMMRMRVDDVVQGRKRRDSGDGNLFMQMSSRA</sequence>
<evidence type="ECO:0000313" key="3">
    <source>
        <dbReference type="Proteomes" id="UP000320333"/>
    </source>
</evidence>
<evidence type="ECO:0000256" key="1">
    <source>
        <dbReference type="SAM" id="Phobius"/>
    </source>
</evidence>
<gene>
    <name evidence="2" type="ORF">CcCBS67573_g09722</name>
</gene>
<name>A0A507DQ82_9FUNG</name>
<keyword evidence="1" id="KW-1133">Transmembrane helix</keyword>
<organism evidence="2 3">
    <name type="scientific">Chytriomyces confervae</name>
    <dbReference type="NCBI Taxonomy" id="246404"/>
    <lineage>
        <taxon>Eukaryota</taxon>
        <taxon>Fungi</taxon>
        <taxon>Fungi incertae sedis</taxon>
        <taxon>Chytridiomycota</taxon>
        <taxon>Chytridiomycota incertae sedis</taxon>
        <taxon>Chytridiomycetes</taxon>
        <taxon>Chytridiales</taxon>
        <taxon>Chytriomycetaceae</taxon>
        <taxon>Chytriomyces</taxon>
    </lineage>
</organism>